<dbReference type="PANTHER" id="PTHR16222:SF12">
    <property type="entry name" value="ADP-RIBOSYLGLYCOHYDROLASE-RELATED"/>
    <property type="match status" value="1"/>
</dbReference>
<proteinExistence type="predicted"/>
<feature type="binding site" evidence="1">
    <location>
        <position position="291"/>
    </location>
    <ligand>
        <name>Mg(2+)</name>
        <dbReference type="ChEBI" id="CHEBI:18420"/>
        <label>1</label>
    </ligand>
</feature>
<feature type="binding site" evidence="1">
    <location>
        <position position="56"/>
    </location>
    <ligand>
        <name>Mg(2+)</name>
        <dbReference type="ChEBI" id="CHEBI:18420"/>
        <label>1</label>
    </ligand>
</feature>
<dbReference type="InterPro" id="IPR050792">
    <property type="entry name" value="ADP-ribosylglycohydrolase"/>
</dbReference>
<protein>
    <submittedName>
        <fullName evidence="2">Hydrolase</fullName>
    </submittedName>
</protein>
<dbReference type="Pfam" id="PF03747">
    <property type="entry name" value="ADP_ribosyl_GH"/>
    <property type="match status" value="1"/>
</dbReference>
<dbReference type="GO" id="GO:0016787">
    <property type="term" value="F:hydrolase activity"/>
    <property type="evidence" value="ECO:0007669"/>
    <property type="project" value="UniProtKB-KW"/>
</dbReference>
<name>A0A6M5YS17_9BACT</name>
<feature type="binding site" evidence="1">
    <location>
        <position position="293"/>
    </location>
    <ligand>
        <name>Mg(2+)</name>
        <dbReference type="ChEBI" id="CHEBI:18420"/>
        <label>1</label>
    </ligand>
</feature>
<keyword evidence="3" id="KW-1185">Reference proteome</keyword>
<dbReference type="KEGG" id="ftj:FTUN_3771"/>
<gene>
    <name evidence="2" type="ORF">FTUN_3771</name>
</gene>
<dbReference type="Proteomes" id="UP000503447">
    <property type="component" value="Chromosome"/>
</dbReference>
<feature type="binding site" evidence="1">
    <location>
        <position position="58"/>
    </location>
    <ligand>
        <name>Mg(2+)</name>
        <dbReference type="ChEBI" id="CHEBI:18420"/>
        <label>1</label>
    </ligand>
</feature>
<dbReference type="EMBL" id="CP053452">
    <property type="protein sequence ID" value="QJW96214.1"/>
    <property type="molecule type" value="Genomic_DNA"/>
</dbReference>
<dbReference type="Gene3D" id="1.10.4080.10">
    <property type="entry name" value="ADP-ribosylation/Crystallin J1"/>
    <property type="match status" value="1"/>
</dbReference>
<dbReference type="PANTHER" id="PTHR16222">
    <property type="entry name" value="ADP-RIBOSYLGLYCOHYDROLASE"/>
    <property type="match status" value="1"/>
</dbReference>
<evidence type="ECO:0000313" key="3">
    <source>
        <dbReference type="Proteomes" id="UP000503447"/>
    </source>
</evidence>
<keyword evidence="2" id="KW-0378">Hydrolase</keyword>
<reference evidence="3" key="1">
    <citation type="submission" date="2020-05" db="EMBL/GenBank/DDBJ databases">
        <title>Frigoriglobus tundricola gen. nov., sp. nov., a psychrotolerant cellulolytic planctomycete of the family Gemmataceae with two divergent copies of 16S rRNA gene.</title>
        <authorList>
            <person name="Kulichevskaya I.S."/>
            <person name="Ivanova A.A."/>
            <person name="Naumoff D.G."/>
            <person name="Beletsky A.V."/>
            <person name="Rijpstra W.I.C."/>
            <person name="Sinninghe Damste J.S."/>
            <person name="Mardanov A.V."/>
            <person name="Ravin N.V."/>
            <person name="Dedysh S.N."/>
        </authorList>
    </citation>
    <scope>NUCLEOTIDE SEQUENCE [LARGE SCALE GENOMIC DNA]</scope>
    <source>
        <strain evidence="3">PL17</strain>
    </source>
</reference>
<evidence type="ECO:0000256" key="1">
    <source>
        <dbReference type="PIRSR" id="PIRSR605502-1"/>
    </source>
</evidence>
<accession>A0A6M5YS17</accession>
<organism evidence="2 3">
    <name type="scientific">Frigoriglobus tundricola</name>
    <dbReference type="NCBI Taxonomy" id="2774151"/>
    <lineage>
        <taxon>Bacteria</taxon>
        <taxon>Pseudomonadati</taxon>
        <taxon>Planctomycetota</taxon>
        <taxon>Planctomycetia</taxon>
        <taxon>Gemmatales</taxon>
        <taxon>Gemmataceae</taxon>
        <taxon>Frigoriglobus</taxon>
    </lineage>
</organism>
<feature type="binding site" evidence="1">
    <location>
        <position position="57"/>
    </location>
    <ligand>
        <name>Mg(2+)</name>
        <dbReference type="ChEBI" id="CHEBI:18420"/>
        <label>1</label>
    </ligand>
</feature>
<evidence type="ECO:0000313" key="2">
    <source>
        <dbReference type="EMBL" id="QJW96214.1"/>
    </source>
</evidence>
<feature type="binding site" evidence="1">
    <location>
        <position position="294"/>
    </location>
    <ligand>
        <name>Mg(2+)</name>
        <dbReference type="ChEBI" id="CHEBI:18420"/>
        <label>1</label>
    </ligand>
</feature>
<dbReference type="AlphaFoldDB" id="A0A6M5YS17"/>
<keyword evidence="1" id="KW-0479">Metal-binding</keyword>
<dbReference type="RefSeq" id="WP_171471843.1">
    <property type="nucleotide sequence ID" value="NZ_CP053452.2"/>
</dbReference>
<dbReference type="InterPro" id="IPR036705">
    <property type="entry name" value="Ribosyl_crysJ1_sf"/>
</dbReference>
<dbReference type="InterPro" id="IPR005502">
    <property type="entry name" value="Ribosyl_crysJ1"/>
</dbReference>
<sequence length="325" mass="34879">MNTLPNDHAARTARAALALDGLSVGDALGETCFRTHNWEAIQEDPHATTRGPWPFTDDTAMALGIYETLAECGGIDQDRLALRFAARYTAQPWRGYGAGAHRLLEQIGSGTDWRYAAERVFPGGSYGNGSAMRVAPLAGYFAESDYAEVAHQARLSAGVTHAHPEGLAGAVATAVAGAYAWKNRDARGDTATKRGLFDAVLAHTPPSDVRRGIERAATFSFDLSAEPHVRLLDYNFATRPFDVSIEPVVRLLGNGSRISCQDTVPFCLWVAALHLDDYRTAIVQTIRAAGDIDTNCAIVGGIVALATGRAGIPADWLTDREELVV</sequence>
<keyword evidence="1" id="KW-0460">Magnesium</keyword>
<dbReference type="GO" id="GO:0046872">
    <property type="term" value="F:metal ion binding"/>
    <property type="evidence" value="ECO:0007669"/>
    <property type="project" value="UniProtKB-KW"/>
</dbReference>
<dbReference type="SUPFAM" id="SSF101478">
    <property type="entry name" value="ADP-ribosylglycohydrolase"/>
    <property type="match status" value="1"/>
</dbReference>
<comment type="cofactor">
    <cofactor evidence="1">
        <name>Mg(2+)</name>
        <dbReference type="ChEBI" id="CHEBI:18420"/>
    </cofactor>
    <text evidence="1">Binds 2 magnesium ions per subunit.</text>
</comment>